<keyword evidence="2" id="KW-1185">Reference proteome</keyword>
<dbReference type="Pfam" id="PF18759">
    <property type="entry name" value="Plavaka"/>
    <property type="match status" value="1"/>
</dbReference>
<evidence type="ECO:0000313" key="2">
    <source>
        <dbReference type="Proteomes" id="UP001215598"/>
    </source>
</evidence>
<accession>A0AAD7MNQ0</accession>
<evidence type="ECO:0000313" key="1">
    <source>
        <dbReference type="EMBL" id="KAJ7725394.1"/>
    </source>
</evidence>
<sequence length="966" mass="110927">MASQDRSCQHCKKTFHAKGLGNHERKCLNMQAQATQTERLRLEFLETEGRNEAKVMAAEFLQKGLRFQPAPLEPEELLGPVLEGLYPDMNGRDNILFEDNRPMDSIALDQPDGPREGVIKRVFHPHSKRSTVHMSFDDYRASQILPKRRALLDQECTAPFRTRMDFELAELAQDAMMNKGQISRLIALIHRCAENPQGFTLRNYSDLEYMWELASKKCTEFERYDVAVPYKDEVRSFEMYARPLWNWALDLVQDPQLADFFVWDAEKDYIFDGNQYVRFYTEPWTAKAMWDIQSKLPQSVENKLCPFIIYADKAKLSSFGTQKGYPVVARLANVVVGLRNSCEWGGGQIVGWLPVVDEDPAEAGKPGFVNFKNAVWHKSFYKLLESIVDISKTGAWVSCGDGVLRCLFPMILILAADYEEACVMALIRGLRALYPCPICYVKNEDQSNLTQFARPRSSVEAQEVVRRAREMSADNREKLLKEHGLRAVDNVFWLPAYSDPHQALSFEHLHSGSGGLWGRHLFGQVKVHTERLPGRQAAKIDYLVAAFPRWRNLNHFDSIMSNTFNDGSKHEDIAKIIIHVSHCVLVDKIDVLLLQLCRSYQELSLYITMKLQTADRIAEGRKELQNFGRLLELYVEEGGESDFDEFFAKNWNFPKIHGHQHAFDDIERKGAARNFGTKIDEAMHGSTRNAYLRQTNFKNVAPQILKSEHRTLVAKYIREQLNDNDEAERLEWEAAQATEDNEGPIVDKDPEDMEEQDANVALGAKQRSIRFADLEDEMKADSSFDRFRIKLGQFLTQFLPTYGHGLPNGKAINFKPYDQITPYRFLKVFYQSLDDWSDEADFLRCSPSFHGHSRFDGALVLTATGNIFVKLIYVFQVTLDEKKYPFALVQPLDAPPGRISAKEKALKLFRVRAKARQAAEFISIHSIVRGAVLVPDSERDGDYFIMDVVEGDMFLRLKDMFKQRFE</sequence>
<name>A0AAD7MNQ0_9AGAR</name>
<dbReference type="Proteomes" id="UP001215598">
    <property type="component" value="Unassembled WGS sequence"/>
</dbReference>
<organism evidence="1 2">
    <name type="scientific">Mycena metata</name>
    <dbReference type="NCBI Taxonomy" id="1033252"/>
    <lineage>
        <taxon>Eukaryota</taxon>
        <taxon>Fungi</taxon>
        <taxon>Dikarya</taxon>
        <taxon>Basidiomycota</taxon>
        <taxon>Agaricomycotina</taxon>
        <taxon>Agaricomycetes</taxon>
        <taxon>Agaricomycetidae</taxon>
        <taxon>Agaricales</taxon>
        <taxon>Marasmiineae</taxon>
        <taxon>Mycenaceae</taxon>
        <taxon>Mycena</taxon>
    </lineage>
</organism>
<proteinExistence type="predicted"/>
<dbReference type="EMBL" id="JARKIB010000195">
    <property type="protein sequence ID" value="KAJ7725394.1"/>
    <property type="molecule type" value="Genomic_DNA"/>
</dbReference>
<dbReference type="InterPro" id="IPR041078">
    <property type="entry name" value="Plavaka"/>
</dbReference>
<comment type="caution">
    <text evidence="1">The sequence shown here is derived from an EMBL/GenBank/DDBJ whole genome shotgun (WGS) entry which is preliminary data.</text>
</comment>
<protein>
    <submittedName>
        <fullName evidence="1">Uncharacterized protein</fullName>
    </submittedName>
</protein>
<dbReference type="AlphaFoldDB" id="A0AAD7MNQ0"/>
<gene>
    <name evidence="1" type="ORF">B0H16DRAFT_1430004</name>
</gene>
<reference evidence="1" key="1">
    <citation type="submission" date="2023-03" db="EMBL/GenBank/DDBJ databases">
        <title>Massive genome expansion in bonnet fungi (Mycena s.s.) driven by repeated elements and novel gene families across ecological guilds.</title>
        <authorList>
            <consortium name="Lawrence Berkeley National Laboratory"/>
            <person name="Harder C.B."/>
            <person name="Miyauchi S."/>
            <person name="Viragh M."/>
            <person name="Kuo A."/>
            <person name="Thoen E."/>
            <person name="Andreopoulos B."/>
            <person name="Lu D."/>
            <person name="Skrede I."/>
            <person name="Drula E."/>
            <person name="Henrissat B."/>
            <person name="Morin E."/>
            <person name="Kohler A."/>
            <person name="Barry K."/>
            <person name="LaButti K."/>
            <person name="Morin E."/>
            <person name="Salamov A."/>
            <person name="Lipzen A."/>
            <person name="Mereny Z."/>
            <person name="Hegedus B."/>
            <person name="Baldrian P."/>
            <person name="Stursova M."/>
            <person name="Weitz H."/>
            <person name="Taylor A."/>
            <person name="Grigoriev I.V."/>
            <person name="Nagy L.G."/>
            <person name="Martin F."/>
            <person name="Kauserud H."/>
        </authorList>
    </citation>
    <scope>NUCLEOTIDE SEQUENCE</scope>
    <source>
        <strain evidence="1">CBHHK182m</strain>
    </source>
</reference>